<dbReference type="EMBL" id="JACXVP010000010">
    <property type="protein sequence ID" value="KAG5579854.1"/>
    <property type="molecule type" value="Genomic_DNA"/>
</dbReference>
<sequence length="88" mass="10004">MEVVAFIRDEKLRRTQKNKKNKAVDEDYTTPTVDEDVDENLVAVDEYFAQKVNEVVEDADCITTSLSHTSFISTPNVCGPLHDLFKLI</sequence>
<dbReference type="Proteomes" id="UP000824120">
    <property type="component" value="Chromosome 10"/>
</dbReference>
<dbReference type="AlphaFoldDB" id="A0A9J5WY18"/>
<gene>
    <name evidence="1" type="ORF">H5410_050481</name>
</gene>
<name>A0A9J5WY18_SOLCO</name>
<evidence type="ECO:0000313" key="2">
    <source>
        <dbReference type="Proteomes" id="UP000824120"/>
    </source>
</evidence>
<organism evidence="1 2">
    <name type="scientific">Solanum commersonii</name>
    <name type="common">Commerson's wild potato</name>
    <name type="synonym">Commerson's nightshade</name>
    <dbReference type="NCBI Taxonomy" id="4109"/>
    <lineage>
        <taxon>Eukaryota</taxon>
        <taxon>Viridiplantae</taxon>
        <taxon>Streptophyta</taxon>
        <taxon>Embryophyta</taxon>
        <taxon>Tracheophyta</taxon>
        <taxon>Spermatophyta</taxon>
        <taxon>Magnoliopsida</taxon>
        <taxon>eudicotyledons</taxon>
        <taxon>Gunneridae</taxon>
        <taxon>Pentapetalae</taxon>
        <taxon>asterids</taxon>
        <taxon>lamiids</taxon>
        <taxon>Solanales</taxon>
        <taxon>Solanaceae</taxon>
        <taxon>Solanoideae</taxon>
        <taxon>Solaneae</taxon>
        <taxon>Solanum</taxon>
    </lineage>
</organism>
<evidence type="ECO:0000313" key="1">
    <source>
        <dbReference type="EMBL" id="KAG5579854.1"/>
    </source>
</evidence>
<proteinExistence type="predicted"/>
<protein>
    <submittedName>
        <fullName evidence="1">Uncharacterized protein</fullName>
    </submittedName>
</protein>
<keyword evidence="2" id="KW-1185">Reference proteome</keyword>
<comment type="caution">
    <text evidence="1">The sequence shown here is derived from an EMBL/GenBank/DDBJ whole genome shotgun (WGS) entry which is preliminary data.</text>
</comment>
<reference evidence="1 2" key="1">
    <citation type="submission" date="2020-09" db="EMBL/GenBank/DDBJ databases">
        <title>De no assembly of potato wild relative species, Solanum commersonii.</title>
        <authorList>
            <person name="Cho K."/>
        </authorList>
    </citation>
    <scope>NUCLEOTIDE SEQUENCE [LARGE SCALE GENOMIC DNA]</scope>
    <source>
        <strain evidence="1">LZ3.2</strain>
        <tissue evidence="1">Leaf</tissue>
    </source>
</reference>
<accession>A0A9J5WY18</accession>